<feature type="compositionally biased region" description="Basic and acidic residues" evidence="1">
    <location>
        <begin position="47"/>
        <end position="61"/>
    </location>
</feature>
<proteinExistence type="predicted"/>
<gene>
    <name evidence="2" type="ORF">NM203_17625</name>
</gene>
<dbReference type="Proteomes" id="UP001651690">
    <property type="component" value="Unassembled WGS sequence"/>
</dbReference>
<dbReference type="RefSeq" id="WP_255061350.1">
    <property type="nucleotide sequence ID" value="NZ_JANDBD010000007.1"/>
</dbReference>
<evidence type="ECO:0000256" key="1">
    <source>
        <dbReference type="SAM" id="MobiDB-lite"/>
    </source>
</evidence>
<organism evidence="2 3">
    <name type="scientific">Mycolicibacterium arenosum</name>
    <dbReference type="NCBI Taxonomy" id="2952157"/>
    <lineage>
        <taxon>Bacteria</taxon>
        <taxon>Bacillati</taxon>
        <taxon>Actinomycetota</taxon>
        <taxon>Actinomycetes</taxon>
        <taxon>Mycobacteriales</taxon>
        <taxon>Mycobacteriaceae</taxon>
        <taxon>Mycolicibacterium</taxon>
    </lineage>
</organism>
<feature type="region of interest" description="Disordered" evidence="1">
    <location>
        <begin position="47"/>
        <end position="69"/>
    </location>
</feature>
<name>A0ABT1M5C0_9MYCO</name>
<dbReference type="EMBL" id="JANDBD010000007">
    <property type="protein sequence ID" value="MCP9274012.1"/>
    <property type="molecule type" value="Genomic_DNA"/>
</dbReference>
<protein>
    <submittedName>
        <fullName evidence="2">Uncharacterized protein</fullName>
    </submittedName>
</protein>
<comment type="caution">
    <text evidence="2">The sequence shown here is derived from an EMBL/GenBank/DDBJ whole genome shotgun (WGS) entry which is preliminary data.</text>
</comment>
<accession>A0ABT1M5C0</accession>
<evidence type="ECO:0000313" key="3">
    <source>
        <dbReference type="Proteomes" id="UP001651690"/>
    </source>
</evidence>
<sequence>MPSLADVNRKLDRVNRYATIMMGPGAIAMKGLSRGLSDIAVSYITKDGKGDDKAKSAKAEGDTLGAAGH</sequence>
<reference evidence="2 3" key="1">
    <citation type="submission" date="2022-06" db="EMBL/GenBank/DDBJ databases">
        <title>Mycolicibacterium sp. CAU 1645 isolated from seawater.</title>
        <authorList>
            <person name="Kim W."/>
        </authorList>
    </citation>
    <scope>NUCLEOTIDE SEQUENCE [LARGE SCALE GENOMIC DNA]</scope>
    <source>
        <strain evidence="2 3">CAU 1645</strain>
    </source>
</reference>
<keyword evidence="3" id="KW-1185">Reference proteome</keyword>
<evidence type="ECO:0000313" key="2">
    <source>
        <dbReference type="EMBL" id="MCP9274012.1"/>
    </source>
</evidence>